<comment type="caution">
    <text evidence="1">The sequence shown here is derived from an EMBL/GenBank/DDBJ whole genome shotgun (WGS) entry which is preliminary data.</text>
</comment>
<dbReference type="Proteomes" id="UP001162164">
    <property type="component" value="Unassembled WGS sequence"/>
</dbReference>
<dbReference type="EMBL" id="JAPWTJ010002641">
    <property type="protein sequence ID" value="KAJ8965309.1"/>
    <property type="molecule type" value="Genomic_DNA"/>
</dbReference>
<keyword evidence="2" id="KW-1185">Reference proteome</keyword>
<reference evidence="1" key="1">
    <citation type="journal article" date="2023" name="Insect Mol. Biol.">
        <title>Genome sequencing provides insights into the evolution of gene families encoding plant cell wall-degrading enzymes in longhorned beetles.</title>
        <authorList>
            <person name="Shin N.R."/>
            <person name="Okamura Y."/>
            <person name="Kirsch R."/>
            <person name="Pauchet Y."/>
        </authorList>
    </citation>
    <scope>NUCLEOTIDE SEQUENCE</scope>
    <source>
        <strain evidence="1">MMC_N1</strain>
    </source>
</reference>
<protein>
    <submittedName>
        <fullName evidence="1">Uncharacterized protein</fullName>
    </submittedName>
</protein>
<evidence type="ECO:0000313" key="2">
    <source>
        <dbReference type="Proteomes" id="UP001162164"/>
    </source>
</evidence>
<name>A0ABQ9IU90_9CUCU</name>
<gene>
    <name evidence="1" type="ORF">NQ317_018805</name>
</gene>
<organism evidence="1 2">
    <name type="scientific">Molorchus minor</name>
    <dbReference type="NCBI Taxonomy" id="1323400"/>
    <lineage>
        <taxon>Eukaryota</taxon>
        <taxon>Metazoa</taxon>
        <taxon>Ecdysozoa</taxon>
        <taxon>Arthropoda</taxon>
        <taxon>Hexapoda</taxon>
        <taxon>Insecta</taxon>
        <taxon>Pterygota</taxon>
        <taxon>Neoptera</taxon>
        <taxon>Endopterygota</taxon>
        <taxon>Coleoptera</taxon>
        <taxon>Polyphaga</taxon>
        <taxon>Cucujiformia</taxon>
        <taxon>Chrysomeloidea</taxon>
        <taxon>Cerambycidae</taxon>
        <taxon>Lamiinae</taxon>
        <taxon>Monochamini</taxon>
        <taxon>Molorchus</taxon>
    </lineage>
</organism>
<proteinExistence type="predicted"/>
<feature type="non-terminal residue" evidence="1">
    <location>
        <position position="66"/>
    </location>
</feature>
<evidence type="ECO:0000313" key="1">
    <source>
        <dbReference type="EMBL" id="KAJ8965309.1"/>
    </source>
</evidence>
<sequence length="66" mass="7566">MSSLKPSNRGRGLIFVLLRPIYGGERRVPSLLNKINKNNCHNALITMMTIQIPNHLISDRITYVYI</sequence>
<accession>A0ABQ9IU90</accession>